<evidence type="ECO:0000259" key="5">
    <source>
        <dbReference type="PROSITE" id="PS50883"/>
    </source>
</evidence>
<dbReference type="InterPro" id="IPR029787">
    <property type="entry name" value="Nucleotide_cyclase"/>
</dbReference>
<dbReference type="AlphaFoldDB" id="A0A9W4R399"/>
<dbReference type="Gene3D" id="3.30.70.270">
    <property type="match status" value="1"/>
</dbReference>
<feature type="domain" description="CBS" evidence="7">
    <location>
        <begin position="14"/>
        <end position="69"/>
    </location>
</feature>
<dbReference type="Pfam" id="PF00563">
    <property type="entry name" value="EAL"/>
    <property type="match status" value="1"/>
</dbReference>
<dbReference type="EC" id="1.1.1.205" evidence="8"/>
<dbReference type="Gene3D" id="3.30.450.20">
    <property type="entry name" value="PAS domain"/>
    <property type="match status" value="1"/>
</dbReference>
<dbReference type="RefSeq" id="WP_262977231.1">
    <property type="nucleotide sequence ID" value="NZ_CAMAPB010000059.1"/>
</dbReference>
<feature type="domain" description="CBS" evidence="7">
    <location>
        <begin position="78"/>
        <end position="134"/>
    </location>
</feature>
<keyword evidence="9" id="KW-1185">Reference proteome</keyword>
<dbReference type="InterPro" id="IPR000700">
    <property type="entry name" value="PAS-assoc_C"/>
</dbReference>
<dbReference type="InterPro" id="IPR043128">
    <property type="entry name" value="Rev_trsase/Diguanyl_cyclase"/>
</dbReference>
<feature type="domain" description="PAS" evidence="3">
    <location>
        <begin position="286"/>
        <end position="325"/>
    </location>
</feature>
<dbReference type="SUPFAM" id="SSF55785">
    <property type="entry name" value="PYP-like sensor domain (PAS domain)"/>
    <property type="match status" value="1"/>
</dbReference>
<dbReference type="Pfam" id="PF00571">
    <property type="entry name" value="CBS"/>
    <property type="match status" value="4"/>
</dbReference>
<organism evidence="8 9">
    <name type="scientific">Pseudoalteromonas haloplanktis</name>
    <name type="common">Alteromonas haloplanktis</name>
    <dbReference type="NCBI Taxonomy" id="228"/>
    <lineage>
        <taxon>Bacteria</taxon>
        <taxon>Pseudomonadati</taxon>
        <taxon>Pseudomonadota</taxon>
        <taxon>Gammaproteobacteria</taxon>
        <taxon>Alteromonadales</taxon>
        <taxon>Pseudoalteromonadaceae</taxon>
        <taxon>Pseudoalteromonas</taxon>
    </lineage>
</organism>
<dbReference type="SUPFAM" id="SSF55073">
    <property type="entry name" value="Nucleotide cyclase"/>
    <property type="match status" value="1"/>
</dbReference>
<dbReference type="Gene3D" id="3.10.580.10">
    <property type="entry name" value="CBS-domain"/>
    <property type="match status" value="2"/>
</dbReference>
<name>A0A9W4R399_PSEHA</name>
<evidence type="ECO:0000259" key="7">
    <source>
        <dbReference type="PROSITE" id="PS51371"/>
    </source>
</evidence>
<dbReference type="SUPFAM" id="SSF54631">
    <property type="entry name" value="CBS-domain pair"/>
    <property type="match status" value="2"/>
</dbReference>
<dbReference type="CDD" id="cd01948">
    <property type="entry name" value="EAL"/>
    <property type="match status" value="1"/>
</dbReference>
<dbReference type="NCBIfam" id="TIGR00229">
    <property type="entry name" value="sensory_box"/>
    <property type="match status" value="1"/>
</dbReference>
<comment type="cofactor">
    <cofactor evidence="1">
        <name>Mg(2+)</name>
        <dbReference type="ChEBI" id="CHEBI:18420"/>
    </cofactor>
</comment>
<dbReference type="PANTHER" id="PTHR44757:SF2">
    <property type="entry name" value="BIOFILM ARCHITECTURE MAINTENANCE PROTEIN MBAA"/>
    <property type="match status" value="1"/>
</dbReference>
<dbReference type="SMART" id="SM00267">
    <property type="entry name" value="GGDEF"/>
    <property type="match status" value="1"/>
</dbReference>
<keyword evidence="2" id="KW-0129">CBS domain</keyword>
<evidence type="ECO:0000313" key="8">
    <source>
        <dbReference type="EMBL" id="CAH9064547.1"/>
    </source>
</evidence>
<dbReference type="PROSITE" id="PS50112">
    <property type="entry name" value="PAS"/>
    <property type="match status" value="1"/>
</dbReference>
<dbReference type="PROSITE" id="PS50113">
    <property type="entry name" value="PAC"/>
    <property type="match status" value="1"/>
</dbReference>
<feature type="domain" description="CBS" evidence="7">
    <location>
        <begin position="206"/>
        <end position="263"/>
    </location>
</feature>
<dbReference type="NCBIfam" id="TIGR00254">
    <property type="entry name" value="GGDEF"/>
    <property type="match status" value="1"/>
</dbReference>
<dbReference type="PROSITE" id="PS50883">
    <property type="entry name" value="EAL"/>
    <property type="match status" value="1"/>
</dbReference>
<dbReference type="SUPFAM" id="SSF141868">
    <property type="entry name" value="EAL domain-like"/>
    <property type="match status" value="1"/>
</dbReference>
<gene>
    <name evidence="8" type="primary">IMPDH_4</name>
    <name evidence="8" type="ORF">PSEHALCIP103_03173</name>
</gene>
<accession>A0A9W4R399</accession>
<proteinExistence type="predicted"/>
<dbReference type="InterPro" id="IPR000014">
    <property type="entry name" value="PAS"/>
</dbReference>
<dbReference type="Pfam" id="PF00990">
    <property type="entry name" value="GGDEF"/>
    <property type="match status" value="1"/>
</dbReference>
<protein>
    <submittedName>
        <fullName evidence="8">Inosine-5'-monophosphate dehydrogenase</fullName>
        <ecNumber evidence="8">1.1.1.205</ecNumber>
    </submittedName>
</protein>
<dbReference type="EMBL" id="CAMAPB010000059">
    <property type="protein sequence ID" value="CAH9064547.1"/>
    <property type="molecule type" value="Genomic_DNA"/>
</dbReference>
<dbReference type="InterPro" id="IPR052155">
    <property type="entry name" value="Biofilm_reg_signaling"/>
</dbReference>
<keyword evidence="8" id="KW-0560">Oxidoreductase</keyword>
<dbReference type="InterPro" id="IPR035919">
    <property type="entry name" value="EAL_sf"/>
</dbReference>
<dbReference type="InterPro" id="IPR001633">
    <property type="entry name" value="EAL_dom"/>
</dbReference>
<evidence type="ECO:0000259" key="4">
    <source>
        <dbReference type="PROSITE" id="PS50113"/>
    </source>
</evidence>
<evidence type="ECO:0000256" key="1">
    <source>
        <dbReference type="ARBA" id="ARBA00001946"/>
    </source>
</evidence>
<dbReference type="CDD" id="cd00130">
    <property type="entry name" value="PAS"/>
    <property type="match status" value="1"/>
</dbReference>
<sequence>MPHTSRYQKVCDVFTNKVIACTKDTPLIEAVKLMRVHNVSAIFVKHQQQIVGVWTETDCLTLNFSDLTLRQIMIEKVMSSPVLSVPSQQLLTDTAMVFNKHGVRHLLVTDANDNPSGMISITDIVSNQGLEHYLQFRPINEQYNKNIRVVPSSLAINDAVNLMREYAEKVILVFNEDENIHGIITQRDLLKLITEQHNHLICWDLASRPLYKISPQDSLFDAYRLMSESSIRHLVVSENNQINGVLSLENLINEIETAYCCELEKVLQQRDIALQHSQRNLFLANKIIDSSLDGIMITDSNGVIMQVNPAFTHLTGYKEYEVIGKRPNMLSSGRHDKNFYIKMWDSLTKTGVWQGEIYNRKKSGDIYIEWLSIIEIKEPSHSDVTYAAIFSDITERKSAEEKVVQLAYFDELTGLPNRRLFNDRLSMALASAHRDKQMLAVMFIDLDRFKEVNDSLGHNAGDTLLKLVSERIINTLNEGDTLARLGGDEFIVLCEVESVAAVIRLAEGILNHLNTPFKLEGFEVGVTASIGAAVYPDDGLDSETLLKHADIAMYRSKDVGRNSFQLFQPSMNARSLERLAMMSRFQHALENDEFELHFQPKQCLKTGAIMGAEALLRWKDPDLGTISPAQFIPLAEELGLVVRLDLWVINQAGKELTLWQAQGMNPGRLAINVSACHLSQGKLADNIKAMLTRYQLPGSLLEIELTESSFIGSFSQAKEQLQQLKTLGVHIALDDFGTGYSALSYLTKLPFNTLKIDASFIAKIPDEYGNSQIVAAIIAMATSLGLDVVAEGVEHASQEAHLATIGCNIIQGYHYCYPLTRQQWIAFYNQAAKGYSESTLTS</sequence>
<dbReference type="CDD" id="cd02205">
    <property type="entry name" value="CBS_pair_SF"/>
    <property type="match status" value="1"/>
</dbReference>
<dbReference type="FunFam" id="3.30.70.270:FF:000001">
    <property type="entry name" value="Diguanylate cyclase domain protein"/>
    <property type="match status" value="1"/>
</dbReference>
<dbReference type="SMART" id="SM00052">
    <property type="entry name" value="EAL"/>
    <property type="match status" value="1"/>
</dbReference>
<dbReference type="PANTHER" id="PTHR44757">
    <property type="entry name" value="DIGUANYLATE CYCLASE DGCP"/>
    <property type="match status" value="1"/>
</dbReference>
<reference evidence="8" key="1">
    <citation type="submission" date="2022-07" db="EMBL/GenBank/DDBJ databases">
        <authorList>
            <person name="Criscuolo A."/>
        </authorList>
    </citation>
    <scope>NUCLEOTIDE SEQUENCE</scope>
    <source>
        <strain evidence="8">CIP103197</strain>
    </source>
</reference>
<feature type="domain" description="CBS" evidence="7">
    <location>
        <begin position="143"/>
        <end position="200"/>
    </location>
</feature>
<feature type="domain" description="PAC" evidence="4">
    <location>
        <begin position="353"/>
        <end position="405"/>
    </location>
</feature>
<dbReference type="GO" id="GO:0003938">
    <property type="term" value="F:IMP dehydrogenase activity"/>
    <property type="evidence" value="ECO:0007669"/>
    <property type="project" value="UniProtKB-EC"/>
</dbReference>
<dbReference type="Gene3D" id="3.20.20.450">
    <property type="entry name" value="EAL domain"/>
    <property type="match status" value="1"/>
</dbReference>
<dbReference type="CDD" id="cd01949">
    <property type="entry name" value="GGDEF"/>
    <property type="match status" value="1"/>
</dbReference>
<dbReference type="PROSITE" id="PS50887">
    <property type="entry name" value="GGDEF"/>
    <property type="match status" value="1"/>
</dbReference>
<dbReference type="InterPro" id="IPR046342">
    <property type="entry name" value="CBS_dom_sf"/>
</dbReference>
<evidence type="ECO:0000259" key="6">
    <source>
        <dbReference type="PROSITE" id="PS50887"/>
    </source>
</evidence>
<dbReference type="InterPro" id="IPR035965">
    <property type="entry name" value="PAS-like_dom_sf"/>
</dbReference>
<comment type="caution">
    <text evidence="8">The sequence shown here is derived from an EMBL/GenBank/DDBJ whole genome shotgun (WGS) entry which is preliminary data.</text>
</comment>
<dbReference type="Pfam" id="PF13426">
    <property type="entry name" value="PAS_9"/>
    <property type="match status" value="1"/>
</dbReference>
<dbReference type="Proteomes" id="UP001152447">
    <property type="component" value="Unassembled WGS sequence"/>
</dbReference>
<dbReference type="PROSITE" id="PS51371">
    <property type="entry name" value="CBS"/>
    <property type="match status" value="4"/>
</dbReference>
<feature type="domain" description="GGDEF" evidence="6">
    <location>
        <begin position="437"/>
        <end position="569"/>
    </location>
</feature>
<dbReference type="InterPro" id="IPR000160">
    <property type="entry name" value="GGDEF_dom"/>
</dbReference>
<dbReference type="SMART" id="SM00116">
    <property type="entry name" value="CBS"/>
    <property type="match status" value="4"/>
</dbReference>
<evidence type="ECO:0000259" key="3">
    <source>
        <dbReference type="PROSITE" id="PS50112"/>
    </source>
</evidence>
<evidence type="ECO:0000256" key="2">
    <source>
        <dbReference type="PROSITE-ProRule" id="PRU00703"/>
    </source>
</evidence>
<feature type="domain" description="EAL" evidence="5">
    <location>
        <begin position="578"/>
        <end position="832"/>
    </location>
</feature>
<dbReference type="InterPro" id="IPR000644">
    <property type="entry name" value="CBS_dom"/>
</dbReference>
<evidence type="ECO:0000313" key="9">
    <source>
        <dbReference type="Proteomes" id="UP001152447"/>
    </source>
</evidence>